<dbReference type="AlphaFoldDB" id="A0A6M3JV02"/>
<proteinExistence type="predicted"/>
<sequence length="281" mass="28850">MFFLKEDTAATIKLGPFVDKTDGVTYEVGMAAAMNHADTGVRISKNGGAFAARTTLTLPVYDAFGYYLVNLDATDTGTPGTLKCIFGDAAVCLPCQADFQIVHANVYDSLFAAATTDYLQVDSIQISGDATSADNLELDYDGTGYAKANSTIGTCTTNTDMRGTDSAALASVLGAAVGASISADIAAVKAQTVAIEADTNELQADDYPTSIAAVKADTAAILTDTGTTLQAELDGIQTDTEDIQSRLPAALTATGNIKADVKAVNNVTLTGDGSATPWGPA</sequence>
<gene>
    <name evidence="1" type="ORF">MM415A02565_0009</name>
</gene>
<accession>A0A6M3JV02</accession>
<name>A0A6M3JV02_9ZZZZ</name>
<protein>
    <submittedName>
        <fullName evidence="1">Uncharacterized protein</fullName>
    </submittedName>
</protein>
<reference evidence="1" key="1">
    <citation type="submission" date="2020-03" db="EMBL/GenBank/DDBJ databases">
        <title>The deep terrestrial virosphere.</title>
        <authorList>
            <person name="Holmfeldt K."/>
            <person name="Nilsson E."/>
            <person name="Simone D."/>
            <person name="Lopez-Fernandez M."/>
            <person name="Wu X."/>
            <person name="de Brujin I."/>
            <person name="Lundin D."/>
            <person name="Andersson A."/>
            <person name="Bertilsson S."/>
            <person name="Dopson M."/>
        </authorList>
    </citation>
    <scope>NUCLEOTIDE SEQUENCE</scope>
    <source>
        <strain evidence="1">MM415A02565</strain>
    </source>
</reference>
<evidence type="ECO:0000313" key="1">
    <source>
        <dbReference type="EMBL" id="QJA72912.1"/>
    </source>
</evidence>
<organism evidence="1">
    <name type="scientific">viral metagenome</name>
    <dbReference type="NCBI Taxonomy" id="1070528"/>
    <lineage>
        <taxon>unclassified sequences</taxon>
        <taxon>metagenomes</taxon>
        <taxon>organismal metagenomes</taxon>
    </lineage>
</organism>
<dbReference type="EMBL" id="MT141987">
    <property type="protein sequence ID" value="QJA72912.1"/>
    <property type="molecule type" value="Genomic_DNA"/>
</dbReference>